<name>A0ABW0KVZ3_9BACT</name>
<dbReference type="RefSeq" id="WP_377170986.1">
    <property type="nucleotide sequence ID" value="NZ_JBHSMQ010000011.1"/>
</dbReference>
<dbReference type="Proteomes" id="UP001596052">
    <property type="component" value="Unassembled WGS sequence"/>
</dbReference>
<dbReference type="InterPro" id="IPR000683">
    <property type="entry name" value="Gfo/Idh/MocA-like_OxRdtase_N"/>
</dbReference>
<dbReference type="Gene3D" id="3.40.50.720">
    <property type="entry name" value="NAD(P)-binding Rossmann-like Domain"/>
    <property type="match status" value="1"/>
</dbReference>
<dbReference type="InterPro" id="IPR050463">
    <property type="entry name" value="Gfo/Idh/MocA_oxidrdct_glycsds"/>
</dbReference>
<reference evidence="4" key="1">
    <citation type="journal article" date="2019" name="Int. J. Syst. Evol. Microbiol.">
        <title>The Global Catalogue of Microorganisms (GCM) 10K type strain sequencing project: providing services to taxonomists for standard genome sequencing and annotation.</title>
        <authorList>
            <consortium name="The Broad Institute Genomics Platform"/>
            <consortium name="The Broad Institute Genome Sequencing Center for Infectious Disease"/>
            <person name="Wu L."/>
            <person name="Ma J."/>
        </authorList>
    </citation>
    <scope>NUCLEOTIDE SEQUENCE [LARGE SCALE GENOMIC DNA]</scope>
    <source>
        <strain evidence="4">CGMCC 4.1469</strain>
    </source>
</reference>
<dbReference type="EMBL" id="JBHSMQ010000011">
    <property type="protein sequence ID" value="MFC5457554.1"/>
    <property type="molecule type" value="Genomic_DNA"/>
</dbReference>
<dbReference type="PANTHER" id="PTHR43818:SF9">
    <property type="entry name" value="HYPOTHETICAL OXIDOREDUCTASE"/>
    <property type="match status" value="1"/>
</dbReference>
<dbReference type="Pfam" id="PF01408">
    <property type="entry name" value="GFO_IDH_MocA"/>
    <property type="match status" value="1"/>
</dbReference>
<protein>
    <submittedName>
        <fullName evidence="3">Gfo/Idh/MocA family protein</fullName>
    </submittedName>
</protein>
<dbReference type="SUPFAM" id="SSF51735">
    <property type="entry name" value="NAD(P)-binding Rossmann-fold domains"/>
    <property type="match status" value="1"/>
</dbReference>
<feature type="signal peptide" evidence="1">
    <location>
        <begin position="1"/>
        <end position="21"/>
    </location>
</feature>
<organism evidence="3 4">
    <name type="scientific">Prosthecobacter fluviatilis</name>
    <dbReference type="NCBI Taxonomy" id="445931"/>
    <lineage>
        <taxon>Bacteria</taxon>
        <taxon>Pseudomonadati</taxon>
        <taxon>Verrucomicrobiota</taxon>
        <taxon>Verrucomicrobiia</taxon>
        <taxon>Verrucomicrobiales</taxon>
        <taxon>Verrucomicrobiaceae</taxon>
        <taxon>Prosthecobacter</taxon>
    </lineage>
</organism>
<dbReference type="InterPro" id="IPR036291">
    <property type="entry name" value="NAD(P)-bd_dom_sf"/>
</dbReference>
<accession>A0ABW0KVZ3</accession>
<gene>
    <name evidence="3" type="ORF">ACFQDI_21985</name>
</gene>
<feature type="domain" description="Gfo/Idh/MocA-like oxidoreductase N-terminal" evidence="2">
    <location>
        <begin position="85"/>
        <end position="158"/>
    </location>
</feature>
<evidence type="ECO:0000259" key="2">
    <source>
        <dbReference type="Pfam" id="PF01408"/>
    </source>
</evidence>
<proteinExistence type="predicted"/>
<comment type="caution">
    <text evidence="3">The sequence shown here is derived from an EMBL/GenBank/DDBJ whole genome shotgun (WGS) entry which is preliminary data.</text>
</comment>
<evidence type="ECO:0000313" key="4">
    <source>
        <dbReference type="Proteomes" id="UP001596052"/>
    </source>
</evidence>
<keyword evidence="4" id="KW-1185">Reference proteome</keyword>
<evidence type="ECO:0000313" key="3">
    <source>
        <dbReference type="EMBL" id="MFC5457554.1"/>
    </source>
</evidence>
<evidence type="ECO:0000256" key="1">
    <source>
        <dbReference type="SAM" id="SignalP"/>
    </source>
</evidence>
<dbReference type="PANTHER" id="PTHR43818">
    <property type="entry name" value="BCDNA.GH03377"/>
    <property type="match status" value="1"/>
</dbReference>
<sequence>MKHALFIAIAFLVCTADSAFSQDTLKPLRAGIIGLDTSHVPAFTKLFNNPKADGDLAGIKVVAGYPGGTDMPASKDRVAKFTEQVRGMGVEIVDSIPKLLEKVDVVLIESVDGRIHLKEAREVFKSGKLVYIDKPLAGTLPETIALFELAKKHKVKTWSSSSSRFGADLLALKGNEEIGDILGVTTWGPCSYQSGTPDLFFYAIHGIESLFTLMGTGCETVSRSKGPVTDQVTGMWKDGRIGTYRGIVRGKSEFGAIVYGSKGVRQGAKTISYEALCRQIGKFFRTGEPPVSEAETIEIFTFMEAADESLRQGGKPVALAEVLAKAKEEAAKLVP</sequence>
<keyword evidence="1" id="KW-0732">Signal</keyword>
<feature type="chain" id="PRO_5047461203" evidence="1">
    <location>
        <begin position="22"/>
        <end position="335"/>
    </location>
</feature>